<evidence type="ECO:0000259" key="13">
    <source>
        <dbReference type="PROSITE" id="PS00794"/>
    </source>
</evidence>
<evidence type="ECO:0000256" key="5">
    <source>
        <dbReference type="ARBA" id="ARBA00022679"/>
    </source>
</evidence>
<evidence type="ECO:0000256" key="12">
    <source>
        <dbReference type="ARBA" id="ARBA00033413"/>
    </source>
</evidence>
<dbReference type="EC" id="2.7.6.3" evidence="3"/>
<organism evidence="14 15">
    <name type="scientific">Campylobacter cuniculorum DSM 23162 = LMG 24588</name>
    <dbReference type="NCBI Taxonomy" id="1121267"/>
    <lineage>
        <taxon>Bacteria</taxon>
        <taxon>Pseudomonadati</taxon>
        <taxon>Campylobacterota</taxon>
        <taxon>Epsilonproteobacteria</taxon>
        <taxon>Campylobacterales</taxon>
        <taxon>Campylobacteraceae</taxon>
        <taxon>Campylobacter</taxon>
    </lineage>
</organism>
<comment type="function">
    <text evidence="10">Catalyzes the transfer of pyrophosphate from adenosine triphosphate (ATP) to 6-hydroxymethyl-7,8-dihydropterin, an enzymatic step in folate biosynthesis pathway.</text>
</comment>
<evidence type="ECO:0000313" key="15">
    <source>
        <dbReference type="Proteomes" id="UP000192902"/>
    </source>
</evidence>
<keyword evidence="7 14" id="KW-0418">Kinase</keyword>
<dbReference type="GO" id="GO:0016301">
    <property type="term" value="F:kinase activity"/>
    <property type="evidence" value="ECO:0007669"/>
    <property type="project" value="UniProtKB-KW"/>
</dbReference>
<evidence type="ECO:0000256" key="7">
    <source>
        <dbReference type="ARBA" id="ARBA00022777"/>
    </source>
</evidence>
<dbReference type="PANTHER" id="PTHR43071">
    <property type="entry name" value="2-AMINO-4-HYDROXY-6-HYDROXYMETHYLDIHYDROPTERIDINE PYROPHOSPHOKINASE"/>
    <property type="match status" value="1"/>
</dbReference>
<evidence type="ECO:0000256" key="1">
    <source>
        <dbReference type="ARBA" id="ARBA00005051"/>
    </source>
</evidence>
<evidence type="ECO:0000256" key="6">
    <source>
        <dbReference type="ARBA" id="ARBA00022741"/>
    </source>
</evidence>
<accession>A0A1W6BYS0</accession>
<dbReference type="Pfam" id="PF01288">
    <property type="entry name" value="HPPK"/>
    <property type="match status" value="1"/>
</dbReference>
<dbReference type="Gene3D" id="3.30.70.560">
    <property type="entry name" value="7,8-Dihydro-6-hydroxymethylpterin-pyrophosphokinase HPPK"/>
    <property type="match status" value="1"/>
</dbReference>
<keyword evidence="6" id="KW-0547">Nucleotide-binding</keyword>
<comment type="similarity">
    <text evidence="2">Belongs to the HPPK family.</text>
</comment>
<keyword evidence="5 14" id="KW-0808">Transferase</keyword>
<dbReference type="OrthoDB" id="9808041at2"/>
<proteinExistence type="inferred from homology"/>
<evidence type="ECO:0000256" key="4">
    <source>
        <dbReference type="ARBA" id="ARBA00016218"/>
    </source>
</evidence>
<dbReference type="STRING" id="1121267.CCUN_1654"/>
<evidence type="ECO:0000256" key="2">
    <source>
        <dbReference type="ARBA" id="ARBA00005810"/>
    </source>
</evidence>
<dbReference type="Proteomes" id="UP000192902">
    <property type="component" value="Chromosome"/>
</dbReference>
<dbReference type="GO" id="GO:0046654">
    <property type="term" value="P:tetrahydrofolate biosynthetic process"/>
    <property type="evidence" value="ECO:0007669"/>
    <property type="project" value="UniProtKB-UniPathway"/>
</dbReference>
<dbReference type="CDD" id="cd00483">
    <property type="entry name" value="HPPK"/>
    <property type="match status" value="1"/>
</dbReference>
<keyword evidence="9" id="KW-0289">Folate biosynthesis</keyword>
<name>A0A1W6BYS0_9BACT</name>
<dbReference type="GO" id="GO:0046656">
    <property type="term" value="P:folic acid biosynthetic process"/>
    <property type="evidence" value="ECO:0007669"/>
    <property type="project" value="UniProtKB-KW"/>
</dbReference>
<evidence type="ECO:0000256" key="10">
    <source>
        <dbReference type="ARBA" id="ARBA00029409"/>
    </source>
</evidence>
<dbReference type="PANTHER" id="PTHR43071:SF1">
    <property type="entry name" value="2-AMINO-4-HYDROXY-6-HYDROXYMETHYLDIHYDROPTERIDINE PYROPHOSPHOKINASE"/>
    <property type="match status" value="1"/>
</dbReference>
<sequence length="171" mass="20219">MLKIKEAKKIENICFFPYLSKSLRIFKYFALLGLGSNISDEKKRFKALFRILMDDRRLKILATSPLLINKAFGYEEQKDFTNAIMLIQTNFHARALLKILLYYEVKFKRKRTFKNAPRTLDIDLLYFSKKVKEDHWCRVPHIGVKERLSVILPLGLLEGKTNGTTHLYLYR</sequence>
<dbReference type="SUPFAM" id="SSF55083">
    <property type="entry name" value="6-hydroxymethyl-7,8-dihydropterin pyrophosphokinase, HPPK"/>
    <property type="match status" value="1"/>
</dbReference>
<dbReference type="eggNOG" id="COG0801">
    <property type="taxonomic scope" value="Bacteria"/>
</dbReference>
<evidence type="ECO:0000256" key="11">
    <source>
        <dbReference type="ARBA" id="ARBA00029766"/>
    </source>
</evidence>
<keyword evidence="8" id="KW-0067">ATP-binding</keyword>
<dbReference type="InterPro" id="IPR000550">
    <property type="entry name" value="Hppk"/>
</dbReference>
<evidence type="ECO:0000256" key="9">
    <source>
        <dbReference type="ARBA" id="ARBA00022909"/>
    </source>
</evidence>
<dbReference type="NCBIfam" id="TIGR01498">
    <property type="entry name" value="folK"/>
    <property type="match status" value="1"/>
</dbReference>
<protein>
    <recommendedName>
        <fullName evidence="4">2-amino-4-hydroxy-6-hydroxymethyldihydropteridine pyrophosphokinase</fullName>
        <ecNumber evidence="3">2.7.6.3</ecNumber>
    </recommendedName>
    <alternativeName>
        <fullName evidence="11">6-hydroxymethyl-7,8-dihydropterin pyrophosphokinase</fullName>
    </alternativeName>
    <alternativeName>
        <fullName evidence="12">7,8-dihydro-6-hydroxymethylpterin-pyrophosphokinase</fullName>
    </alternativeName>
</protein>
<evidence type="ECO:0000256" key="3">
    <source>
        <dbReference type="ARBA" id="ARBA00013253"/>
    </source>
</evidence>
<dbReference type="KEGG" id="ccun:CCUN_1654"/>
<dbReference type="GO" id="GO:0003848">
    <property type="term" value="F:2-amino-4-hydroxy-6-hydroxymethyldihydropteridine diphosphokinase activity"/>
    <property type="evidence" value="ECO:0007669"/>
    <property type="project" value="UniProtKB-EC"/>
</dbReference>
<reference evidence="14 15" key="1">
    <citation type="submission" date="2017-04" db="EMBL/GenBank/DDBJ databases">
        <title>Complete genome sequence of the Campylobacter cuniculorum type strain LMG24588.</title>
        <authorList>
            <person name="Miller W.G."/>
            <person name="Yee E."/>
            <person name="Revez J."/>
            <person name="Bono J.L."/>
            <person name="Rossi M."/>
        </authorList>
    </citation>
    <scope>NUCLEOTIDE SEQUENCE [LARGE SCALE GENOMIC DNA]</scope>
    <source>
        <strain evidence="14 15">LMG 24588</strain>
    </source>
</reference>
<dbReference type="GO" id="GO:0005524">
    <property type="term" value="F:ATP binding"/>
    <property type="evidence" value="ECO:0007669"/>
    <property type="project" value="UniProtKB-KW"/>
</dbReference>
<dbReference type="PROSITE" id="PS00794">
    <property type="entry name" value="HPPK"/>
    <property type="match status" value="1"/>
</dbReference>
<dbReference type="EMBL" id="CP020867">
    <property type="protein sequence ID" value="ARJ57233.1"/>
    <property type="molecule type" value="Genomic_DNA"/>
</dbReference>
<evidence type="ECO:0000256" key="8">
    <source>
        <dbReference type="ARBA" id="ARBA00022840"/>
    </source>
</evidence>
<dbReference type="InterPro" id="IPR035907">
    <property type="entry name" value="Hppk_sf"/>
</dbReference>
<evidence type="ECO:0000313" key="14">
    <source>
        <dbReference type="EMBL" id="ARJ57233.1"/>
    </source>
</evidence>
<comment type="pathway">
    <text evidence="1">Cofactor biosynthesis; tetrahydrofolate biosynthesis; 2-amino-4-hydroxy-6-hydroxymethyl-7,8-dihydropteridine diphosphate from 7,8-dihydroneopterin triphosphate: step 4/4.</text>
</comment>
<feature type="domain" description="7,8-dihydro-6-hydroxymethylpterin-pyrophosphokinase" evidence="13">
    <location>
        <begin position="114"/>
        <end position="125"/>
    </location>
</feature>
<dbReference type="UniPathway" id="UPA00077">
    <property type="reaction ID" value="UER00155"/>
</dbReference>
<dbReference type="AlphaFoldDB" id="A0A1W6BYS0"/>
<gene>
    <name evidence="14" type="primary">folK</name>
    <name evidence="14" type="ORF">CCUN_1654</name>
</gene>
<dbReference type="RefSeq" id="WP_027305501.1">
    <property type="nucleotide sequence ID" value="NZ_CP020867.1"/>
</dbReference>